<feature type="domain" description="Letm1 RBD" evidence="1">
    <location>
        <begin position="341"/>
        <end position="395"/>
    </location>
</feature>
<evidence type="ECO:0000313" key="3">
    <source>
        <dbReference type="Proteomes" id="UP000184225"/>
    </source>
</evidence>
<dbReference type="RefSeq" id="WP_073148664.1">
    <property type="nucleotide sequence ID" value="NZ_FQYY01000002.1"/>
</dbReference>
<dbReference type="InterPro" id="IPR033122">
    <property type="entry name" value="LETM1-like_RBD"/>
</dbReference>
<dbReference type="OrthoDB" id="1421172at2"/>
<dbReference type="Proteomes" id="UP000184225">
    <property type="component" value="Unassembled WGS sequence"/>
</dbReference>
<gene>
    <name evidence="2" type="ORF">SAMN04488096_102345</name>
</gene>
<proteinExistence type="predicted"/>
<dbReference type="NCBIfam" id="NF040639">
    <property type="entry name" value="LETM1_rel_film"/>
    <property type="match status" value="1"/>
</dbReference>
<sequence>MNPSASGWINKHFSHLQHTVLDKKFNNKQYYLKLQETGFIYAHSTKTLTYTDTSPINFTLEELTKINLFDALAFVYFSEKKEATKKQFIEDTVEFYQLLENESIWKIKLSFFKAKPEDTLEKIIQHRIQINESYIQKNFSHLITNALLFVDVLAFKEYLTKQKHPKNYLIELESLITNVVILAFQKKTIKDKYENLVLKLLESSLRYHKIQPQPKKFEQLNFKNFTNHFETKYILDLASITIYSDEEIEKQEYAFIEKLGNQLGFTTTEVDKNITRMLQFLNAHKNEISYFNYSNSIQHFYKNTNRMVRVLIMRNKKRLLKEIFESKELVILLSKSTHKDLSESEKHKVKEQLLDICKTVPSLAIFILPGGSVLLPILIKFIPQLLPSAFNENRVEKN</sequence>
<reference evidence="2 3" key="1">
    <citation type="submission" date="2016-11" db="EMBL/GenBank/DDBJ databases">
        <authorList>
            <person name="Jaros S."/>
            <person name="Januszkiewicz K."/>
            <person name="Wedrychowicz H."/>
        </authorList>
    </citation>
    <scope>NUCLEOTIDE SEQUENCE [LARGE SCALE GENOMIC DNA]</scope>
    <source>
        <strain evidence="2 3">DSM 21425</strain>
    </source>
</reference>
<dbReference type="AlphaFoldDB" id="A0A1M6C464"/>
<accession>A0A1M6C464</accession>
<evidence type="ECO:0000259" key="1">
    <source>
        <dbReference type="Pfam" id="PF07766"/>
    </source>
</evidence>
<dbReference type="STRING" id="579105.SAMN04488096_102345"/>
<dbReference type="EMBL" id="FQYY01000002">
    <property type="protein sequence ID" value="SHI55534.1"/>
    <property type="molecule type" value="Genomic_DNA"/>
</dbReference>
<dbReference type="Pfam" id="PF07766">
    <property type="entry name" value="LETM1_RBD"/>
    <property type="match status" value="1"/>
</dbReference>
<organism evidence="2 3">
    <name type="scientific">Mesonia phycicola</name>
    <dbReference type="NCBI Taxonomy" id="579105"/>
    <lineage>
        <taxon>Bacteria</taxon>
        <taxon>Pseudomonadati</taxon>
        <taxon>Bacteroidota</taxon>
        <taxon>Flavobacteriia</taxon>
        <taxon>Flavobacteriales</taxon>
        <taxon>Flavobacteriaceae</taxon>
        <taxon>Mesonia</taxon>
    </lineage>
</organism>
<keyword evidence="3" id="KW-1185">Reference proteome</keyword>
<dbReference type="GO" id="GO:0043022">
    <property type="term" value="F:ribosome binding"/>
    <property type="evidence" value="ECO:0007669"/>
    <property type="project" value="InterPro"/>
</dbReference>
<protein>
    <submittedName>
        <fullName evidence="2">LETM1-like protein</fullName>
    </submittedName>
</protein>
<name>A0A1M6C464_9FLAO</name>
<evidence type="ECO:0000313" key="2">
    <source>
        <dbReference type="EMBL" id="SHI55534.1"/>
    </source>
</evidence>